<evidence type="ECO:0000256" key="1">
    <source>
        <dbReference type="SAM" id="MobiDB-lite"/>
    </source>
</evidence>
<dbReference type="HOGENOM" id="CLU_548663_0_0_1"/>
<dbReference type="Proteomes" id="UP000054477">
    <property type="component" value="Unassembled WGS sequence"/>
</dbReference>
<feature type="compositionally biased region" description="Polar residues" evidence="1">
    <location>
        <begin position="15"/>
        <end position="25"/>
    </location>
</feature>
<protein>
    <submittedName>
        <fullName evidence="2">Uncharacterized protein</fullName>
    </submittedName>
</protein>
<reference evidence="2 3" key="1">
    <citation type="submission" date="2014-04" db="EMBL/GenBank/DDBJ databases">
        <authorList>
            <consortium name="DOE Joint Genome Institute"/>
            <person name="Kuo A."/>
            <person name="Kohler A."/>
            <person name="Nagy L.G."/>
            <person name="Floudas D."/>
            <person name="Copeland A."/>
            <person name="Barry K.W."/>
            <person name="Cichocki N."/>
            <person name="Veneault-Fourrey C."/>
            <person name="LaButti K."/>
            <person name="Lindquist E.A."/>
            <person name="Lipzen A."/>
            <person name="Lundell T."/>
            <person name="Morin E."/>
            <person name="Murat C."/>
            <person name="Sun H."/>
            <person name="Tunlid A."/>
            <person name="Henrissat B."/>
            <person name="Grigoriev I.V."/>
            <person name="Hibbett D.S."/>
            <person name="Martin F."/>
            <person name="Nordberg H.P."/>
            <person name="Cantor M.N."/>
            <person name="Hua S.X."/>
        </authorList>
    </citation>
    <scope>NUCLEOTIDE SEQUENCE [LARGE SCALE GENOMIC DNA]</scope>
    <source>
        <strain evidence="2 3">LaAM-08-1</strain>
    </source>
</reference>
<proteinExistence type="predicted"/>
<gene>
    <name evidence="2" type="ORF">K443DRAFT_279664</name>
</gene>
<dbReference type="OrthoDB" id="2802169at2759"/>
<evidence type="ECO:0000313" key="2">
    <source>
        <dbReference type="EMBL" id="KIK06413.1"/>
    </source>
</evidence>
<feature type="region of interest" description="Disordered" evidence="1">
    <location>
        <begin position="202"/>
        <end position="243"/>
    </location>
</feature>
<organism evidence="2 3">
    <name type="scientific">Laccaria amethystina LaAM-08-1</name>
    <dbReference type="NCBI Taxonomy" id="1095629"/>
    <lineage>
        <taxon>Eukaryota</taxon>
        <taxon>Fungi</taxon>
        <taxon>Dikarya</taxon>
        <taxon>Basidiomycota</taxon>
        <taxon>Agaricomycotina</taxon>
        <taxon>Agaricomycetes</taxon>
        <taxon>Agaricomycetidae</taxon>
        <taxon>Agaricales</taxon>
        <taxon>Agaricineae</taxon>
        <taxon>Hydnangiaceae</taxon>
        <taxon>Laccaria</taxon>
    </lineage>
</organism>
<dbReference type="EMBL" id="KN838553">
    <property type="protein sequence ID" value="KIK06413.1"/>
    <property type="molecule type" value="Genomic_DNA"/>
</dbReference>
<evidence type="ECO:0000313" key="3">
    <source>
        <dbReference type="Proteomes" id="UP000054477"/>
    </source>
</evidence>
<feature type="compositionally biased region" description="Pro residues" evidence="1">
    <location>
        <begin position="227"/>
        <end position="242"/>
    </location>
</feature>
<dbReference type="STRING" id="1095629.A0A0C9YE37"/>
<feature type="region of interest" description="Disordered" evidence="1">
    <location>
        <begin position="1"/>
        <end position="25"/>
    </location>
</feature>
<keyword evidence="3" id="KW-1185">Reference proteome</keyword>
<name>A0A0C9YE37_9AGAR</name>
<feature type="region of interest" description="Disordered" evidence="1">
    <location>
        <begin position="101"/>
        <end position="132"/>
    </location>
</feature>
<dbReference type="AlphaFoldDB" id="A0A0C9YE37"/>
<accession>A0A0C9YE37</accession>
<sequence length="398" mass="44462">MEDDMAQRKRRQISPPKSVNSKFFGSSRTCLDTAAHHRRGEETIAVAGLSHSSAEKENIFTPVDDNEDDGLDGSDVSMKTQICLETELDLDLEEVDVVEQEDGYISPSPSISRNTEELSSPPRPGQTPKPFKRHDVFEVDDVPSPATQRSPCLHRPSDRCERWAVMTCGRRSDDGHPAWINPTKDDASIYCGPDLRGTLGDDPTSEIDCSEDDRQDHCSAGWNSASPPSPSPETPVSNPPSKPLRVVINVDELDWIDLETQQAICEKAVSDGWKARWTLNRPKAPPSKPNRFRPLRRSESNVTPAGWHTLARSQRAVTSKQVLKDNAPQKLRRLLPHETAWARSSEKGDEGLESGEIVEASIGDRPRLHSDEDVMASAQARLLRFRLARFLATFRLYQ</sequence>
<feature type="region of interest" description="Disordered" evidence="1">
    <location>
        <begin position="278"/>
        <end position="305"/>
    </location>
</feature>
<reference evidence="3" key="2">
    <citation type="submission" date="2015-01" db="EMBL/GenBank/DDBJ databases">
        <title>Evolutionary Origins and Diversification of the Mycorrhizal Mutualists.</title>
        <authorList>
            <consortium name="DOE Joint Genome Institute"/>
            <consortium name="Mycorrhizal Genomics Consortium"/>
            <person name="Kohler A."/>
            <person name="Kuo A."/>
            <person name="Nagy L.G."/>
            <person name="Floudas D."/>
            <person name="Copeland A."/>
            <person name="Barry K.W."/>
            <person name="Cichocki N."/>
            <person name="Veneault-Fourrey C."/>
            <person name="LaButti K."/>
            <person name="Lindquist E.A."/>
            <person name="Lipzen A."/>
            <person name="Lundell T."/>
            <person name="Morin E."/>
            <person name="Murat C."/>
            <person name="Riley R."/>
            <person name="Ohm R."/>
            <person name="Sun H."/>
            <person name="Tunlid A."/>
            <person name="Henrissat B."/>
            <person name="Grigoriev I.V."/>
            <person name="Hibbett D.S."/>
            <person name="Martin F."/>
        </authorList>
    </citation>
    <scope>NUCLEOTIDE SEQUENCE [LARGE SCALE GENOMIC DNA]</scope>
    <source>
        <strain evidence="3">LaAM-08-1</strain>
    </source>
</reference>